<sequence length="272" mass="31399">MLPEVWKGKQDREGTALLNAYYTTSRCLRFIEEPFDGFSHSCAALSVDLCQNCVSIRDKYPAWYQGPSTTRPDIPLAPNTTNDSMNIDRVPLTVELAAAPIRKKFLESNAELELLKRILDRIQEVGCVECFVEGRTHVPGHNSEITSKVKFQDFYQNIRVRKMPPTWSSSYCYLCWVPFRPPCMHRTALPNQRIIESDCPYNGTCARIIPTLISHIWMHGERVDVVAKELGMDRWRTWKEFLDWLSVPMGNVTELPNPFKFVNAYYRNCVAI</sequence>
<keyword evidence="2" id="KW-1185">Reference proteome</keyword>
<dbReference type="AlphaFoldDB" id="A0A0D0CA85"/>
<accession>A0A0D0CA85</accession>
<dbReference type="Proteomes" id="UP000053593">
    <property type="component" value="Unassembled WGS sequence"/>
</dbReference>
<protein>
    <submittedName>
        <fullName evidence="1">Uncharacterized protein</fullName>
    </submittedName>
</protein>
<dbReference type="EMBL" id="KN834856">
    <property type="protein sequence ID" value="KIK51758.1"/>
    <property type="molecule type" value="Genomic_DNA"/>
</dbReference>
<dbReference type="HOGENOM" id="CLU_1023275_0_0_1"/>
<gene>
    <name evidence="1" type="ORF">GYMLUDRAFT_64657</name>
</gene>
<dbReference type="OrthoDB" id="2692163at2759"/>
<name>A0A0D0CA85_9AGAR</name>
<evidence type="ECO:0000313" key="1">
    <source>
        <dbReference type="EMBL" id="KIK51758.1"/>
    </source>
</evidence>
<evidence type="ECO:0000313" key="2">
    <source>
        <dbReference type="Proteomes" id="UP000053593"/>
    </source>
</evidence>
<organism evidence="1 2">
    <name type="scientific">Collybiopsis luxurians FD-317 M1</name>
    <dbReference type="NCBI Taxonomy" id="944289"/>
    <lineage>
        <taxon>Eukaryota</taxon>
        <taxon>Fungi</taxon>
        <taxon>Dikarya</taxon>
        <taxon>Basidiomycota</taxon>
        <taxon>Agaricomycotina</taxon>
        <taxon>Agaricomycetes</taxon>
        <taxon>Agaricomycetidae</taxon>
        <taxon>Agaricales</taxon>
        <taxon>Marasmiineae</taxon>
        <taxon>Omphalotaceae</taxon>
        <taxon>Collybiopsis</taxon>
        <taxon>Collybiopsis luxurians</taxon>
    </lineage>
</organism>
<reference evidence="1 2" key="1">
    <citation type="submission" date="2014-04" db="EMBL/GenBank/DDBJ databases">
        <title>Evolutionary Origins and Diversification of the Mycorrhizal Mutualists.</title>
        <authorList>
            <consortium name="DOE Joint Genome Institute"/>
            <consortium name="Mycorrhizal Genomics Consortium"/>
            <person name="Kohler A."/>
            <person name="Kuo A."/>
            <person name="Nagy L.G."/>
            <person name="Floudas D."/>
            <person name="Copeland A."/>
            <person name="Barry K.W."/>
            <person name="Cichocki N."/>
            <person name="Veneault-Fourrey C."/>
            <person name="LaButti K."/>
            <person name="Lindquist E.A."/>
            <person name="Lipzen A."/>
            <person name="Lundell T."/>
            <person name="Morin E."/>
            <person name="Murat C."/>
            <person name="Riley R."/>
            <person name="Ohm R."/>
            <person name="Sun H."/>
            <person name="Tunlid A."/>
            <person name="Henrissat B."/>
            <person name="Grigoriev I.V."/>
            <person name="Hibbett D.S."/>
            <person name="Martin F."/>
        </authorList>
    </citation>
    <scope>NUCLEOTIDE SEQUENCE [LARGE SCALE GENOMIC DNA]</scope>
    <source>
        <strain evidence="1 2">FD-317 M1</strain>
    </source>
</reference>
<proteinExistence type="predicted"/>